<comment type="similarity">
    <text evidence="3 12">Belongs to the glycosyl hydrolase 47 family.</text>
</comment>
<feature type="compositionally biased region" description="Pro residues" evidence="13">
    <location>
        <begin position="1"/>
        <end position="17"/>
    </location>
</feature>
<accession>A0A0C3JP31</accession>
<dbReference type="InParanoid" id="A0A0C3JP31"/>
<keyword evidence="7 11" id="KW-1015">Disulfide bond</keyword>
<dbReference type="PRINTS" id="PR00747">
    <property type="entry name" value="GLYHDRLASE47"/>
</dbReference>
<evidence type="ECO:0000256" key="8">
    <source>
        <dbReference type="ARBA" id="ARBA00047669"/>
    </source>
</evidence>
<dbReference type="Gene3D" id="1.50.10.10">
    <property type="match status" value="1"/>
</dbReference>
<gene>
    <name evidence="14" type="ORF">M404DRAFT_128910</name>
</gene>
<dbReference type="GO" id="GO:0016020">
    <property type="term" value="C:membrane"/>
    <property type="evidence" value="ECO:0007669"/>
    <property type="project" value="InterPro"/>
</dbReference>
<evidence type="ECO:0000256" key="6">
    <source>
        <dbReference type="ARBA" id="ARBA00022837"/>
    </source>
</evidence>
<evidence type="ECO:0000313" key="14">
    <source>
        <dbReference type="EMBL" id="KIO10928.1"/>
    </source>
</evidence>
<dbReference type="InterPro" id="IPR036026">
    <property type="entry name" value="Seven-hairpin_glycosidases"/>
</dbReference>
<dbReference type="Pfam" id="PF01532">
    <property type="entry name" value="Glyco_hydro_47"/>
    <property type="match status" value="1"/>
</dbReference>
<dbReference type="InterPro" id="IPR050749">
    <property type="entry name" value="Glycosyl_Hydrolase_47"/>
</dbReference>
<feature type="disulfide bond" evidence="11">
    <location>
        <begin position="323"/>
        <end position="357"/>
    </location>
</feature>
<keyword evidence="15" id="KW-1185">Reference proteome</keyword>
<dbReference type="GO" id="GO:0036503">
    <property type="term" value="P:ERAD pathway"/>
    <property type="evidence" value="ECO:0007669"/>
    <property type="project" value="UniProtKB-ARBA"/>
</dbReference>
<evidence type="ECO:0000256" key="7">
    <source>
        <dbReference type="ARBA" id="ARBA00023157"/>
    </source>
</evidence>
<dbReference type="EMBL" id="KN831951">
    <property type="protein sequence ID" value="KIO10928.1"/>
    <property type="molecule type" value="Genomic_DNA"/>
</dbReference>
<evidence type="ECO:0000256" key="4">
    <source>
        <dbReference type="ARBA" id="ARBA00022723"/>
    </source>
</evidence>
<dbReference type="GO" id="GO:0005975">
    <property type="term" value="P:carbohydrate metabolic process"/>
    <property type="evidence" value="ECO:0007669"/>
    <property type="project" value="InterPro"/>
</dbReference>
<evidence type="ECO:0000256" key="9">
    <source>
        <dbReference type="ARBA" id="ARBA00048605"/>
    </source>
</evidence>
<organism evidence="14 15">
    <name type="scientific">Pisolithus tinctorius Marx 270</name>
    <dbReference type="NCBI Taxonomy" id="870435"/>
    <lineage>
        <taxon>Eukaryota</taxon>
        <taxon>Fungi</taxon>
        <taxon>Dikarya</taxon>
        <taxon>Basidiomycota</taxon>
        <taxon>Agaricomycotina</taxon>
        <taxon>Agaricomycetes</taxon>
        <taxon>Agaricomycetidae</taxon>
        <taxon>Boletales</taxon>
        <taxon>Sclerodermatineae</taxon>
        <taxon>Pisolithaceae</taxon>
        <taxon>Pisolithus</taxon>
    </lineage>
</organism>
<dbReference type="Proteomes" id="UP000054217">
    <property type="component" value="Unassembled WGS sequence"/>
</dbReference>
<dbReference type="GO" id="GO:0005783">
    <property type="term" value="C:endoplasmic reticulum"/>
    <property type="evidence" value="ECO:0007669"/>
    <property type="project" value="TreeGrafter"/>
</dbReference>
<dbReference type="STRING" id="870435.A0A0C3JP31"/>
<evidence type="ECO:0000256" key="10">
    <source>
        <dbReference type="PIRSR" id="PIRSR601382-2"/>
    </source>
</evidence>
<evidence type="ECO:0000313" key="15">
    <source>
        <dbReference type="Proteomes" id="UP000054217"/>
    </source>
</evidence>
<evidence type="ECO:0000256" key="12">
    <source>
        <dbReference type="RuleBase" id="RU361193"/>
    </source>
</evidence>
<evidence type="ECO:0000256" key="13">
    <source>
        <dbReference type="SAM" id="MobiDB-lite"/>
    </source>
</evidence>
<comment type="catalytic activity">
    <reaction evidence="8">
        <text>N(4)-(alpha-D-Man-(1-&gt;2)-alpha-D-Man-(1-&gt;2)-alpha-D-Man-(1-&gt;3)-[alpha-D-Man-(1-&gt;3)-[alpha-D-Man-(1-&gt;2)-alpha-D-Man-(1-&gt;6)]-alpha-D-Man-(1-&gt;6)]-beta-D-Man-(1-&gt;4)-beta-D-GlcNAc-(1-&gt;4)-beta-D-GlcNAc)-L-asparaginyl-[protein] (N-glucan mannose isomer 8A1,2,3B1,3) + 3 H2O = N(4)-(alpha-D-Man-(1-&gt;3)-[alpha-D-Man-(1-&gt;3)-[alpha-D-Man-(1-&gt;6)]-alpha-D-Man-(1-&gt;6)]-beta-D-Man-(1-&gt;4)-beta-D-GlcNAc-(1-&gt;4)-beta-D-GlcNAc)-L-asparaginyl-[protein] (N-glucan mannose isomer 5A1,2) + 3 beta-D-mannose</text>
        <dbReference type="Rhea" id="RHEA:56028"/>
        <dbReference type="Rhea" id="RHEA-COMP:14358"/>
        <dbReference type="Rhea" id="RHEA-COMP:14367"/>
        <dbReference type="ChEBI" id="CHEBI:15377"/>
        <dbReference type="ChEBI" id="CHEBI:28563"/>
        <dbReference type="ChEBI" id="CHEBI:59087"/>
        <dbReference type="ChEBI" id="CHEBI:60628"/>
        <dbReference type="EC" id="3.2.1.113"/>
    </reaction>
</comment>
<protein>
    <recommendedName>
        <fullName evidence="12">alpha-1,2-Mannosidase</fullName>
        <ecNumber evidence="12">3.2.1.-</ecNumber>
    </recommendedName>
</protein>
<reference evidence="14 15" key="1">
    <citation type="submission" date="2014-04" db="EMBL/GenBank/DDBJ databases">
        <authorList>
            <consortium name="DOE Joint Genome Institute"/>
            <person name="Kuo A."/>
            <person name="Kohler A."/>
            <person name="Costa M.D."/>
            <person name="Nagy L.G."/>
            <person name="Floudas D."/>
            <person name="Copeland A."/>
            <person name="Barry K.W."/>
            <person name="Cichocki N."/>
            <person name="Veneault-Fourrey C."/>
            <person name="LaButti K."/>
            <person name="Lindquist E.A."/>
            <person name="Lipzen A."/>
            <person name="Lundell T."/>
            <person name="Morin E."/>
            <person name="Murat C."/>
            <person name="Sun H."/>
            <person name="Tunlid A."/>
            <person name="Henrissat B."/>
            <person name="Grigoriev I.V."/>
            <person name="Hibbett D.S."/>
            <person name="Martin F."/>
            <person name="Nordberg H.P."/>
            <person name="Cantor M.N."/>
            <person name="Hua S.X."/>
        </authorList>
    </citation>
    <scope>NUCLEOTIDE SEQUENCE [LARGE SCALE GENOMIC DNA]</scope>
    <source>
        <strain evidence="14 15">Marx 270</strain>
    </source>
</reference>
<evidence type="ECO:0000256" key="3">
    <source>
        <dbReference type="ARBA" id="ARBA00007658"/>
    </source>
</evidence>
<dbReference type="GO" id="GO:0005509">
    <property type="term" value="F:calcium ion binding"/>
    <property type="evidence" value="ECO:0007669"/>
    <property type="project" value="InterPro"/>
</dbReference>
<dbReference type="PANTHER" id="PTHR11742:SF55">
    <property type="entry name" value="ENDOPLASMIC RETICULUM MANNOSYL-OLIGOSACCHARIDE 1,2-ALPHA-MANNOSIDASE"/>
    <property type="match status" value="1"/>
</dbReference>
<dbReference type="PANTHER" id="PTHR11742">
    <property type="entry name" value="MANNOSYL-OLIGOSACCHARIDE ALPHA-1,2-MANNOSIDASE-RELATED"/>
    <property type="match status" value="1"/>
</dbReference>
<keyword evidence="12" id="KW-0326">Glycosidase</keyword>
<evidence type="ECO:0000256" key="5">
    <source>
        <dbReference type="ARBA" id="ARBA00022801"/>
    </source>
</evidence>
<dbReference type="InterPro" id="IPR012341">
    <property type="entry name" value="6hp_glycosidase-like_sf"/>
</dbReference>
<dbReference type="EC" id="3.2.1.-" evidence="12"/>
<evidence type="ECO:0000256" key="1">
    <source>
        <dbReference type="ARBA" id="ARBA00001913"/>
    </source>
</evidence>
<evidence type="ECO:0000256" key="2">
    <source>
        <dbReference type="ARBA" id="ARBA00004922"/>
    </source>
</evidence>
<sequence>MGPPFHDLGPPPPPPAQHHPVLPESPPEVEIDYPPPHPPQSAPNSARSDAVRDAFLHAYNGYTQYAWGFDELRPKSGGKANTFNGWSITLLDALDSLWIMDLHDQFYEAIPTVANITFLTEDKFAPFFETVIRALGGLLSAYALSGEPILLTRADDLGKALLPVFNTASGLPMYAVNTATGTTRPGWNVDAFFAEMASCQLEYKYLAHLTGRTDYFARVDHVIDIMYDLSPTIDLYPTQWSIKQGKPANNVLSVGAAADSGYEYLLKQYLLTARSEPRVREMYLKSVRAIIENLFFLSPNRKLLYVTDMNRGTVSRTFEHLSCFLPGLLVLGTKMIDMPPSDRELHEWAAQGLAYTCYVSYADQPSGLGPDEMVMDPWTINDGSSGRWINHLKAWIEEGKPGGVPPGLHEPAPVKDGSAQDYRIKKTDYLLRPEVVESLYLMWRTTGDERWRERGWEIFQAIEKHARTVYGYASLRGVDREIPAKLDEMPSYFLAETLKYLYLLFVEEDIIPLDRWVFNTEAHPLPVFEWSQWEKVQYKIPL</sequence>
<dbReference type="SUPFAM" id="SSF48225">
    <property type="entry name" value="Seven-hairpin glycosidases"/>
    <property type="match status" value="1"/>
</dbReference>
<keyword evidence="6 10" id="KW-0106">Calcium</keyword>
<name>A0A0C3JP31_PISTI</name>
<feature type="binding site" evidence="10">
    <location>
        <position position="520"/>
    </location>
    <ligand>
        <name>Ca(2+)</name>
        <dbReference type="ChEBI" id="CHEBI:29108"/>
    </ligand>
</feature>
<evidence type="ECO:0000256" key="11">
    <source>
        <dbReference type="PIRSR" id="PIRSR601382-3"/>
    </source>
</evidence>
<keyword evidence="5 12" id="KW-0378">Hydrolase</keyword>
<reference evidence="15" key="2">
    <citation type="submission" date="2015-01" db="EMBL/GenBank/DDBJ databases">
        <title>Evolutionary Origins and Diversification of the Mycorrhizal Mutualists.</title>
        <authorList>
            <consortium name="DOE Joint Genome Institute"/>
            <consortium name="Mycorrhizal Genomics Consortium"/>
            <person name="Kohler A."/>
            <person name="Kuo A."/>
            <person name="Nagy L.G."/>
            <person name="Floudas D."/>
            <person name="Copeland A."/>
            <person name="Barry K.W."/>
            <person name="Cichocki N."/>
            <person name="Veneault-Fourrey C."/>
            <person name="LaButti K."/>
            <person name="Lindquist E.A."/>
            <person name="Lipzen A."/>
            <person name="Lundell T."/>
            <person name="Morin E."/>
            <person name="Murat C."/>
            <person name="Riley R."/>
            <person name="Ohm R."/>
            <person name="Sun H."/>
            <person name="Tunlid A."/>
            <person name="Henrissat B."/>
            <person name="Grigoriev I.V."/>
            <person name="Hibbett D.S."/>
            <person name="Martin F."/>
        </authorList>
    </citation>
    <scope>NUCLEOTIDE SEQUENCE [LARGE SCALE GENOMIC DNA]</scope>
    <source>
        <strain evidence="15">Marx 270</strain>
    </source>
</reference>
<dbReference type="GO" id="GO:0004571">
    <property type="term" value="F:mannosyl-oligosaccharide 1,2-alpha-mannosidase activity"/>
    <property type="evidence" value="ECO:0007669"/>
    <property type="project" value="UniProtKB-EC"/>
</dbReference>
<comment type="catalytic activity">
    <reaction evidence="9">
        <text>N(4)-(alpha-D-Man-(1-&gt;2)-alpha-D-Man-(1-&gt;2)-alpha-D-Man-(1-&gt;3)-[alpha-D-Man-(1-&gt;2)-alpha-D-Man-(1-&gt;3)-[alpha-D-Man-(1-&gt;2)-alpha-D-Man-(1-&gt;6)]-alpha-D-Man-(1-&gt;6)]-beta-D-Man-(1-&gt;4)-beta-D-GlcNAc-(1-&gt;4)-beta-D-GlcNAc)-L-asparaginyl-[protein] (N-glucan mannose isomer 9A1,2,3B1,2,3) + 4 H2O = N(4)-(alpha-D-Man-(1-&gt;3)-[alpha-D-Man-(1-&gt;3)-[alpha-D-Man-(1-&gt;6)]-alpha-D-Man-(1-&gt;6)]-beta-D-Man-(1-&gt;4)-beta-D-GlcNAc-(1-&gt;4)-beta-D-GlcNAc)-L-asparaginyl-[protein] (N-glucan mannose isomer 5A1,2) + 4 beta-D-mannose</text>
        <dbReference type="Rhea" id="RHEA:56008"/>
        <dbReference type="Rhea" id="RHEA-COMP:14356"/>
        <dbReference type="Rhea" id="RHEA-COMP:14367"/>
        <dbReference type="ChEBI" id="CHEBI:15377"/>
        <dbReference type="ChEBI" id="CHEBI:28563"/>
        <dbReference type="ChEBI" id="CHEBI:59087"/>
        <dbReference type="ChEBI" id="CHEBI:139493"/>
        <dbReference type="EC" id="3.2.1.113"/>
    </reaction>
</comment>
<keyword evidence="4 10" id="KW-0479">Metal-binding</keyword>
<comment type="cofactor">
    <cofactor evidence="1 10">
        <name>Ca(2+)</name>
        <dbReference type="ChEBI" id="CHEBI:29108"/>
    </cofactor>
</comment>
<dbReference type="AlphaFoldDB" id="A0A0C3JP31"/>
<proteinExistence type="inferred from homology"/>
<dbReference type="OrthoDB" id="8118055at2759"/>
<dbReference type="HOGENOM" id="CLU_003818_0_2_1"/>
<comment type="pathway">
    <text evidence="2">Protein modification; protein glycosylation.</text>
</comment>
<feature type="region of interest" description="Disordered" evidence="13">
    <location>
        <begin position="1"/>
        <end position="47"/>
    </location>
</feature>
<dbReference type="InterPro" id="IPR001382">
    <property type="entry name" value="Glyco_hydro_47"/>
</dbReference>